<keyword evidence="3" id="KW-1185">Reference proteome</keyword>
<organism evidence="2 3">
    <name type="scientific">Nonomuraea soli</name>
    <dbReference type="NCBI Taxonomy" id="1032476"/>
    <lineage>
        <taxon>Bacteria</taxon>
        <taxon>Bacillati</taxon>
        <taxon>Actinomycetota</taxon>
        <taxon>Actinomycetes</taxon>
        <taxon>Streptosporangiales</taxon>
        <taxon>Streptosporangiaceae</taxon>
        <taxon>Nonomuraea</taxon>
    </lineage>
</organism>
<proteinExistence type="predicted"/>
<gene>
    <name evidence="2" type="ORF">HNR30_007639</name>
</gene>
<evidence type="ECO:0000256" key="1">
    <source>
        <dbReference type="SAM" id="Phobius"/>
    </source>
</evidence>
<comment type="caution">
    <text evidence="2">The sequence shown here is derived from an EMBL/GenBank/DDBJ whole genome shotgun (WGS) entry which is preliminary data.</text>
</comment>
<feature type="transmembrane region" description="Helical" evidence="1">
    <location>
        <begin position="268"/>
        <end position="287"/>
    </location>
</feature>
<evidence type="ECO:0000313" key="3">
    <source>
        <dbReference type="Proteomes" id="UP000530928"/>
    </source>
</evidence>
<feature type="transmembrane region" description="Helical" evidence="1">
    <location>
        <begin position="344"/>
        <end position="369"/>
    </location>
</feature>
<dbReference type="Proteomes" id="UP000530928">
    <property type="component" value="Unassembled WGS sequence"/>
</dbReference>
<dbReference type="AlphaFoldDB" id="A0A7W0CRZ4"/>
<evidence type="ECO:0000313" key="2">
    <source>
        <dbReference type="EMBL" id="MBA2896248.1"/>
    </source>
</evidence>
<feature type="transmembrane region" description="Helical" evidence="1">
    <location>
        <begin position="429"/>
        <end position="450"/>
    </location>
</feature>
<keyword evidence="1" id="KW-1133">Transmembrane helix</keyword>
<evidence type="ECO:0008006" key="4">
    <source>
        <dbReference type="Google" id="ProtNLM"/>
    </source>
</evidence>
<sequence length="467" mass="48361">MITLTAGLTLAATATATCGKFDLKTRTEVLEPCPAPILGPGGQAVEDSLSFVHQPLQGDGTITVRVTSMTGRIKQPPPPGTGAGPPPVPGLVPWAKAGLMIKDGINQGSPYAAIMVTAEHGVRMQHNFTEDTAGSSTNGYPRWLRLTRTGDTLTGSESGDGKQWTEVGKASLDGLPDTVQIGLFAASPGAITNGASGPESRFAEATATFDQLTPQTGPWKFDDIGVEMELDGVTPHHPGAFTRSGDTFTVTGVGDVAPSTNGQPIERMLIGGFAALLLIIAVATTFATTTRPHRYGTTLTAKATVIGTASFAAGLIPAAVVIPTCLAILPSKGVHPHPAAWPTYLQLIVGTGLLFAAVAILSVAIGTLLKRTIPAVTATTTLIFAPYLLALAGIGEWLLAVTPAAGFAIQQSVREYAQVEGLYSPATGYFPLPPWAGLAILCAYAALALWSATKLPRRQPPALSMVQ</sequence>
<keyword evidence="1" id="KW-0812">Transmembrane</keyword>
<name>A0A7W0CRZ4_9ACTN</name>
<keyword evidence="1" id="KW-0472">Membrane</keyword>
<accession>A0A7W0CRZ4</accession>
<dbReference type="RefSeq" id="WP_220134450.1">
    <property type="nucleotide sequence ID" value="NZ_BAABAM010000007.1"/>
</dbReference>
<dbReference type="Gene3D" id="2.60.120.200">
    <property type="match status" value="1"/>
</dbReference>
<feature type="transmembrane region" description="Helical" evidence="1">
    <location>
        <begin position="299"/>
        <end position="329"/>
    </location>
</feature>
<dbReference type="EMBL" id="JACDUR010000008">
    <property type="protein sequence ID" value="MBA2896248.1"/>
    <property type="molecule type" value="Genomic_DNA"/>
</dbReference>
<feature type="transmembrane region" description="Helical" evidence="1">
    <location>
        <begin position="381"/>
        <end position="409"/>
    </location>
</feature>
<protein>
    <recommendedName>
        <fullName evidence="4">DUF1349 domain-containing protein</fullName>
    </recommendedName>
</protein>
<reference evidence="2 3" key="1">
    <citation type="submission" date="2020-07" db="EMBL/GenBank/DDBJ databases">
        <title>Genomic Encyclopedia of Type Strains, Phase IV (KMG-IV): sequencing the most valuable type-strain genomes for metagenomic binning, comparative biology and taxonomic classification.</title>
        <authorList>
            <person name="Goeker M."/>
        </authorList>
    </citation>
    <scope>NUCLEOTIDE SEQUENCE [LARGE SCALE GENOMIC DNA]</scope>
    <source>
        <strain evidence="2 3">DSM 45533</strain>
    </source>
</reference>